<dbReference type="KEGG" id="elut:CKA38_11400"/>
<dbReference type="Proteomes" id="UP000244896">
    <property type="component" value="Chromosome"/>
</dbReference>
<proteinExistence type="predicted"/>
<evidence type="ECO:0000313" key="2">
    <source>
        <dbReference type="EMBL" id="AWI09774.1"/>
    </source>
</evidence>
<keyword evidence="1" id="KW-0472">Membrane</keyword>
<evidence type="ECO:0000313" key="3">
    <source>
        <dbReference type="Proteomes" id="UP000244896"/>
    </source>
</evidence>
<dbReference type="AlphaFoldDB" id="A0A2U8E5D5"/>
<sequence>MKLILTILLWCILWALCWPLALLVLLVLPFIWLLSIPFKIFAVCLKSLLALLESLLLLPARMLGYRVS</sequence>
<dbReference type="RefSeq" id="WP_108825588.1">
    <property type="nucleotide sequence ID" value="NZ_CP023004.1"/>
</dbReference>
<dbReference type="EMBL" id="CP023004">
    <property type="protein sequence ID" value="AWI09774.1"/>
    <property type="molecule type" value="Genomic_DNA"/>
</dbReference>
<evidence type="ECO:0000256" key="1">
    <source>
        <dbReference type="SAM" id="Phobius"/>
    </source>
</evidence>
<gene>
    <name evidence="2" type="ORF">CKA38_11400</name>
</gene>
<name>A0A2U8E5D5_9BACT</name>
<organism evidence="2 3">
    <name type="scientific">Ereboglobus luteus</name>
    <dbReference type="NCBI Taxonomy" id="1796921"/>
    <lineage>
        <taxon>Bacteria</taxon>
        <taxon>Pseudomonadati</taxon>
        <taxon>Verrucomicrobiota</taxon>
        <taxon>Opitutia</taxon>
        <taxon>Opitutales</taxon>
        <taxon>Opitutaceae</taxon>
        <taxon>Ereboglobus</taxon>
    </lineage>
</organism>
<feature type="transmembrane region" description="Helical" evidence="1">
    <location>
        <begin position="7"/>
        <end position="34"/>
    </location>
</feature>
<reference evidence="2 3" key="1">
    <citation type="journal article" date="2018" name="Syst. Appl. Microbiol.">
        <title>Ereboglobus luteus gen. nov. sp. nov. from cockroach guts, and new insights into the oxygen relationship of the genera Opitutus and Didymococcus (Verrucomicrobia: Opitutaceae).</title>
        <authorList>
            <person name="Tegtmeier D."/>
            <person name="Belitz A."/>
            <person name="Radek R."/>
            <person name="Heimerl T."/>
            <person name="Brune A."/>
        </authorList>
    </citation>
    <scope>NUCLEOTIDE SEQUENCE [LARGE SCALE GENOMIC DNA]</scope>
    <source>
        <strain evidence="2 3">Ho45</strain>
    </source>
</reference>
<protein>
    <submittedName>
        <fullName evidence="2">Uncharacterized protein</fullName>
    </submittedName>
</protein>
<keyword evidence="1" id="KW-0812">Transmembrane</keyword>
<keyword evidence="3" id="KW-1185">Reference proteome</keyword>
<feature type="transmembrane region" description="Helical" evidence="1">
    <location>
        <begin position="40"/>
        <end position="58"/>
    </location>
</feature>
<keyword evidence="1" id="KW-1133">Transmembrane helix</keyword>
<accession>A0A2U8E5D5</accession>